<accession>A0A8C1RCP0</accession>
<feature type="transmembrane region" description="Helical" evidence="1">
    <location>
        <begin position="223"/>
        <end position="243"/>
    </location>
</feature>
<evidence type="ECO:0000259" key="2">
    <source>
        <dbReference type="PROSITE" id="PS51468"/>
    </source>
</evidence>
<sequence length="395" mass="45886">MTVLALLLSIDIYSFHINSTVTSRYATTIITSRVTNVLNQSQEVHFEVKIPKDAFISQFRMTIEGKLYDGVVKEKEEAQQQYSVFQIHSSLAPTLIKFTYLFEFLKKLSKVVYHSSGPTVDLSSGRPEHENFIKRLWAFLTVKQLLEKMVFLKGLEKDNAKKDTLDLSLKYKFVTPLTSMLVSPRMRKCKLPTNPRRERSQKGIHPEVIRYVRSNKEKELKDIYLFIRIIFMIFSLVSIRTSFEKIKNSYQPQTFQSYAFICWKVVFFILLAYSRFIPTTIFLWPAIWQQPKDVGLMDILGEAGISYYEIPGSQTPTLKIKDKEVKTSWVMVKDYRLASAPVVGCWLVPFQAVTQQELSDLTITQLYNSAKQQQKRLSIIVLTFPIITYSLYVHC</sequence>
<proteinExistence type="predicted"/>
<dbReference type="PANTHER" id="PTHR10338:SF119">
    <property type="entry name" value="INTER-ALPHA-TRYPSIN INHIBITOR HEAVY CHAIN H4"/>
    <property type="match status" value="1"/>
</dbReference>
<feature type="transmembrane region" description="Helical" evidence="1">
    <location>
        <begin position="377"/>
        <end position="394"/>
    </location>
</feature>
<dbReference type="SMART" id="SM00609">
    <property type="entry name" value="VIT"/>
    <property type="match status" value="1"/>
</dbReference>
<reference evidence="3" key="1">
    <citation type="submission" date="2025-08" db="UniProtKB">
        <authorList>
            <consortium name="Ensembl"/>
        </authorList>
    </citation>
    <scope>IDENTIFICATION</scope>
</reference>
<dbReference type="AlphaFoldDB" id="A0A8C1RCP0"/>
<keyword evidence="1" id="KW-0472">Membrane</keyword>
<protein>
    <submittedName>
        <fullName evidence="3">Inter-alpha-trypsin inhibitor heavy chain 3b</fullName>
    </submittedName>
</protein>
<dbReference type="InterPro" id="IPR050934">
    <property type="entry name" value="ITIH"/>
</dbReference>
<organism evidence="3 4">
    <name type="scientific">Cyprinus carpio</name>
    <name type="common">Common carp</name>
    <dbReference type="NCBI Taxonomy" id="7962"/>
    <lineage>
        <taxon>Eukaryota</taxon>
        <taxon>Metazoa</taxon>
        <taxon>Chordata</taxon>
        <taxon>Craniata</taxon>
        <taxon>Vertebrata</taxon>
        <taxon>Euteleostomi</taxon>
        <taxon>Actinopterygii</taxon>
        <taxon>Neopterygii</taxon>
        <taxon>Teleostei</taxon>
        <taxon>Ostariophysi</taxon>
        <taxon>Cypriniformes</taxon>
        <taxon>Cyprinidae</taxon>
        <taxon>Cyprininae</taxon>
        <taxon>Cyprinus</taxon>
    </lineage>
</organism>
<name>A0A8C1RCP0_CYPCA</name>
<dbReference type="Pfam" id="PF08487">
    <property type="entry name" value="VIT"/>
    <property type="match status" value="1"/>
</dbReference>
<feature type="transmembrane region" description="Helical" evidence="1">
    <location>
        <begin position="255"/>
        <end position="273"/>
    </location>
</feature>
<dbReference type="Ensembl" id="ENSCCRT00010115818.1">
    <property type="protein sequence ID" value="ENSCCRP00010104247.1"/>
    <property type="gene ID" value="ENSCCRG00010045949.1"/>
</dbReference>
<dbReference type="Proteomes" id="UP000694427">
    <property type="component" value="Unplaced"/>
</dbReference>
<dbReference type="PROSITE" id="PS51468">
    <property type="entry name" value="VIT"/>
    <property type="match status" value="1"/>
</dbReference>
<feature type="domain" description="VIT" evidence="2">
    <location>
        <begin position="1"/>
        <end position="126"/>
    </location>
</feature>
<evidence type="ECO:0000313" key="4">
    <source>
        <dbReference type="Proteomes" id="UP000694427"/>
    </source>
</evidence>
<dbReference type="InterPro" id="IPR013694">
    <property type="entry name" value="VIT"/>
</dbReference>
<keyword evidence="1" id="KW-0812">Transmembrane</keyword>
<keyword evidence="4" id="KW-1185">Reference proteome</keyword>
<keyword evidence="1" id="KW-1133">Transmembrane helix</keyword>
<evidence type="ECO:0000313" key="3">
    <source>
        <dbReference type="Ensembl" id="ENSCCRP00010104247.1"/>
    </source>
</evidence>
<evidence type="ECO:0000256" key="1">
    <source>
        <dbReference type="SAM" id="Phobius"/>
    </source>
</evidence>
<dbReference type="PANTHER" id="PTHR10338">
    <property type="entry name" value="INTER-ALPHA-TRYPSIN INHIBITOR HEAVY CHAIN FAMILY MEMBER"/>
    <property type="match status" value="1"/>
</dbReference>
<reference evidence="3" key="2">
    <citation type="submission" date="2025-09" db="UniProtKB">
        <authorList>
            <consortium name="Ensembl"/>
        </authorList>
    </citation>
    <scope>IDENTIFICATION</scope>
</reference>